<dbReference type="PANTHER" id="PTHR24305:SF157">
    <property type="entry name" value="N-ACETYLTRYPTOPHAN 6-HYDROXYLASE IVOC-RELATED"/>
    <property type="match status" value="1"/>
</dbReference>
<dbReference type="PANTHER" id="PTHR24305">
    <property type="entry name" value="CYTOCHROME P450"/>
    <property type="match status" value="1"/>
</dbReference>
<keyword evidence="4" id="KW-0560">Oxidoreductase</keyword>
<dbReference type="InterPro" id="IPR036396">
    <property type="entry name" value="Cyt_P450_sf"/>
</dbReference>
<comment type="similarity">
    <text evidence="2">Belongs to the cytochrome P450 family.</text>
</comment>
<dbReference type="GO" id="GO:0004497">
    <property type="term" value="F:monooxygenase activity"/>
    <property type="evidence" value="ECO:0007669"/>
    <property type="project" value="UniProtKB-KW"/>
</dbReference>
<evidence type="ECO:0000256" key="6">
    <source>
        <dbReference type="ARBA" id="ARBA00023033"/>
    </source>
</evidence>
<proteinExistence type="inferred from homology"/>
<dbReference type="GO" id="GO:0016705">
    <property type="term" value="F:oxidoreductase activity, acting on paired donors, with incorporation or reduction of molecular oxygen"/>
    <property type="evidence" value="ECO:0007669"/>
    <property type="project" value="InterPro"/>
</dbReference>
<dbReference type="Proteomes" id="UP000799536">
    <property type="component" value="Unassembled WGS sequence"/>
</dbReference>
<accession>A0A9P4JKZ0</accession>
<evidence type="ECO:0000256" key="2">
    <source>
        <dbReference type="ARBA" id="ARBA00010617"/>
    </source>
</evidence>
<dbReference type="Pfam" id="PF00067">
    <property type="entry name" value="p450"/>
    <property type="match status" value="1"/>
</dbReference>
<protein>
    <submittedName>
        <fullName evidence="8">Cytochrome P450</fullName>
    </submittedName>
</protein>
<evidence type="ECO:0000313" key="9">
    <source>
        <dbReference type="Proteomes" id="UP000799536"/>
    </source>
</evidence>
<reference evidence="8" key="1">
    <citation type="journal article" date="2020" name="Stud. Mycol.">
        <title>101 Dothideomycetes genomes: a test case for predicting lifestyles and emergence of pathogens.</title>
        <authorList>
            <person name="Haridas S."/>
            <person name="Albert R."/>
            <person name="Binder M."/>
            <person name="Bloem J."/>
            <person name="Labutti K."/>
            <person name="Salamov A."/>
            <person name="Andreopoulos B."/>
            <person name="Baker S."/>
            <person name="Barry K."/>
            <person name="Bills G."/>
            <person name="Bluhm B."/>
            <person name="Cannon C."/>
            <person name="Castanera R."/>
            <person name="Culley D."/>
            <person name="Daum C."/>
            <person name="Ezra D."/>
            <person name="Gonzalez J."/>
            <person name="Henrissat B."/>
            <person name="Kuo A."/>
            <person name="Liang C."/>
            <person name="Lipzen A."/>
            <person name="Lutzoni F."/>
            <person name="Magnuson J."/>
            <person name="Mondo S."/>
            <person name="Nolan M."/>
            <person name="Ohm R."/>
            <person name="Pangilinan J."/>
            <person name="Park H.-J."/>
            <person name="Ramirez L."/>
            <person name="Alfaro M."/>
            <person name="Sun H."/>
            <person name="Tritt A."/>
            <person name="Yoshinaga Y."/>
            <person name="Zwiers L.-H."/>
            <person name="Turgeon B."/>
            <person name="Goodwin S."/>
            <person name="Spatafora J."/>
            <person name="Crous P."/>
            <person name="Grigoriev I."/>
        </authorList>
    </citation>
    <scope>NUCLEOTIDE SEQUENCE</scope>
    <source>
        <strain evidence="8">ATCC 74209</strain>
    </source>
</reference>
<dbReference type="EMBL" id="ML993978">
    <property type="protein sequence ID" value="KAF2201393.1"/>
    <property type="molecule type" value="Genomic_DNA"/>
</dbReference>
<evidence type="ECO:0000256" key="1">
    <source>
        <dbReference type="ARBA" id="ARBA00001971"/>
    </source>
</evidence>
<evidence type="ECO:0000256" key="5">
    <source>
        <dbReference type="ARBA" id="ARBA00023004"/>
    </source>
</evidence>
<comment type="cofactor">
    <cofactor evidence="1 7">
        <name>heme</name>
        <dbReference type="ChEBI" id="CHEBI:30413"/>
    </cofactor>
</comment>
<gene>
    <name evidence="8" type="ORF">GQ43DRAFT_38608</name>
</gene>
<keyword evidence="7" id="KW-0349">Heme</keyword>
<evidence type="ECO:0000256" key="3">
    <source>
        <dbReference type="ARBA" id="ARBA00022723"/>
    </source>
</evidence>
<keyword evidence="3 7" id="KW-0479">Metal-binding</keyword>
<evidence type="ECO:0000256" key="4">
    <source>
        <dbReference type="ARBA" id="ARBA00023002"/>
    </source>
</evidence>
<dbReference type="InterPro" id="IPR001128">
    <property type="entry name" value="Cyt_P450"/>
</dbReference>
<dbReference type="InterPro" id="IPR050121">
    <property type="entry name" value="Cytochrome_P450_monoxygenase"/>
</dbReference>
<dbReference type="GO" id="GO:0020037">
    <property type="term" value="F:heme binding"/>
    <property type="evidence" value="ECO:0007669"/>
    <property type="project" value="InterPro"/>
</dbReference>
<evidence type="ECO:0000256" key="7">
    <source>
        <dbReference type="PIRSR" id="PIRSR602401-1"/>
    </source>
</evidence>
<dbReference type="GO" id="GO:0005506">
    <property type="term" value="F:iron ion binding"/>
    <property type="evidence" value="ECO:0007669"/>
    <property type="project" value="InterPro"/>
</dbReference>
<organism evidence="8 9">
    <name type="scientific">Delitschia confertaspora ATCC 74209</name>
    <dbReference type="NCBI Taxonomy" id="1513339"/>
    <lineage>
        <taxon>Eukaryota</taxon>
        <taxon>Fungi</taxon>
        <taxon>Dikarya</taxon>
        <taxon>Ascomycota</taxon>
        <taxon>Pezizomycotina</taxon>
        <taxon>Dothideomycetes</taxon>
        <taxon>Pleosporomycetidae</taxon>
        <taxon>Pleosporales</taxon>
        <taxon>Delitschiaceae</taxon>
        <taxon>Delitschia</taxon>
    </lineage>
</organism>
<dbReference type="InterPro" id="IPR002401">
    <property type="entry name" value="Cyt_P450_E_grp-I"/>
</dbReference>
<name>A0A9P4JKZ0_9PLEO</name>
<dbReference type="AlphaFoldDB" id="A0A9P4JKZ0"/>
<sequence length="496" mass="56594">MVLFITLLSSVAIWVTWAFYRLYLHPLKAVPGPWLAALSTYYEMYYDLAKGGRLPWKLIELHKHYGPIVRIGPNEVHINDPDFVVRFFSSSNANRRDKHAPHQQQLGVPNATISTITSDLHQKRRAALAPFLSSPRVVSYQPTILGKIENIASRLDRCKTSGEVTELRQLFWYMATDIITEIAFPIGTNLLQNKELDSGYYNFQKTGQSKLLWFKHFPFLWTILKGMPPAWLLKMEPQAAVALRWERDNKALAHDILSGRYEGEKHTVIHHLLSSPLPPDEKGFDRIWEESTSLVGAGGETVANTLCTVIFHVLQNEDILHRLTEELRIAIPDPFQIPPTHTLASLPYLSAVVQEGLRKALGVVSRFIRTDPNQTITYGSYMLPPGTAISVSALLCNNDPNLFPVPQDYIPERWLDAEKYGSLNEKKRQVITLGGGPRRCLGEHLAYTEIYLVLAVLFRRFRLELYQTNERDIEPMYDSLLPLQWEGSQGLRVTIR</sequence>
<feature type="binding site" description="axial binding residue" evidence="7">
    <location>
        <position position="440"/>
    </location>
    <ligand>
        <name>heme</name>
        <dbReference type="ChEBI" id="CHEBI:30413"/>
    </ligand>
    <ligandPart>
        <name>Fe</name>
        <dbReference type="ChEBI" id="CHEBI:18248"/>
    </ligandPart>
</feature>
<keyword evidence="6" id="KW-0503">Monooxygenase</keyword>
<evidence type="ECO:0000313" key="8">
    <source>
        <dbReference type="EMBL" id="KAF2201393.1"/>
    </source>
</evidence>
<keyword evidence="5 7" id="KW-0408">Iron</keyword>
<dbReference type="OrthoDB" id="3945418at2759"/>
<keyword evidence="9" id="KW-1185">Reference proteome</keyword>
<dbReference type="PRINTS" id="PR00463">
    <property type="entry name" value="EP450I"/>
</dbReference>
<dbReference type="SUPFAM" id="SSF48264">
    <property type="entry name" value="Cytochrome P450"/>
    <property type="match status" value="1"/>
</dbReference>
<dbReference type="Gene3D" id="1.10.630.10">
    <property type="entry name" value="Cytochrome P450"/>
    <property type="match status" value="1"/>
</dbReference>
<dbReference type="CDD" id="cd11062">
    <property type="entry name" value="CYP58-like"/>
    <property type="match status" value="1"/>
</dbReference>
<comment type="caution">
    <text evidence="8">The sequence shown here is derived from an EMBL/GenBank/DDBJ whole genome shotgun (WGS) entry which is preliminary data.</text>
</comment>